<feature type="transmembrane region" description="Helical" evidence="5">
    <location>
        <begin position="451"/>
        <end position="472"/>
    </location>
</feature>
<dbReference type="Proteomes" id="UP000034112">
    <property type="component" value="Unassembled WGS sequence"/>
</dbReference>
<proteinExistence type="predicted"/>
<keyword evidence="4 5" id="KW-0472">Membrane</keyword>
<evidence type="ECO:0000313" key="8">
    <source>
        <dbReference type="Proteomes" id="UP000034112"/>
    </source>
</evidence>
<organism evidence="7 8">
    <name type="scientific">Trichoderma harzianum</name>
    <name type="common">Hypocrea lixii</name>
    <dbReference type="NCBI Taxonomy" id="5544"/>
    <lineage>
        <taxon>Eukaryota</taxon>
        <taxon>Fungi</taxon>
        <taxon>Dikarya</taxon>
        <taxon>Ascomycota</taxon>
        <taxon>Pezizomycotina</taxon>
        <taxon>Sordariomycetes</taxon>
        <taxon>Hypocreomycetidae</taxon>
        <taxon>Hypocreales</taxon>
        <taxon>Hypocreaceae</taxon>
        <taxon>Trichoderma</taxon>
    </lineage>
</organism>
<feature type="transmembrane region" description="Helical" evidence="5">
    <location>
        <begin position="418"/>
        <end position="439"/>
    </location>
</feature>
<dbReference type="EMBL" id="JOKZ01000100">
    <property type="protein sequence ID" value="KKP03720.1"/>
    <property type="molecule type" value="Genomic_DNA"/>
</dbReference>
<dbReference type="OrthoDB" id="6770063at2759"/>
<keyword evidence="2 5" id="KW-0812">Transmembrane</keyword>
<dbReference type="PROSITE" id="PS50850">
    <property type="entry name" value="MFS"/>
    <property type="match status" value="1"/>
</dbReference>
<feature type="transmembrane region" description="Helical" evidence="5">
    <location>
        <begin position="174"/>
        <end position="192"/>
    </location>
</feature>
<evidence type="ECO:0000256" key="1">
    <source>
        <dbReference type="ARBA" id="ARBA00004141"/>
    </source>
</evidence>
<dbReference type="InterPro" id="IPR011701">
    <property type="entry name" value="MFS"/>
</dbReference>
<feature type="transmembrane region" description="Helical" evidence="5">
    <location>
        <begin position="305"/>
        <end position="323"/>
    </location>
</feature>
<evidence type="ECO:0000259" key="6">
    <source>
        <dbReference type="PROSITE" id="PS50850"/>
    </source>
</evidence>
<evidence type="ECO:0000256" key="2">
    <source>
        <dbReference type="ARBA" id="ARBA00022692"/>
    </source>
</evidence>
<dbReference type="InterPro" id="IPR036259">
    <property type="entry name" value="MFS_trans_sf"/>
</dbReference>
<evidence type="ECO:0000313" key="7">
    <source>
        <dbReference type="EMBL" id="KKP03720.1"/>
    </source>
</evidence>
<comment type="subcellular location">
    <subcellularLocation>
        <location evidence="1">Membrane</location>
        <topology evidence="1">Multi-pass membrane protein</topology>
    </subcellularLocation>
</comment>
<comment type="caution">
    <text evidence="7">The sequence shown here is derived from an EMBL/GenBank/DDBJ whole genome shotgun (WGS) entry which is preliminary data.</text>
</comment>
<keyword evidence="3 5" id="KW-1133">Transmembrane helix</keyword>
<name>A0A0F9XGR0_TRIHA</name>
<dbReference type="GO" id="GO:0022857">
    <property type="term" value="F:transmembrane transporter activity"/>
    <property type="evidence" value="ECO:0007669"/>
    <property type="project" value="InterPro"/>
</dbReference>
<dbReference type="OMA" id="WNSLCPV"/>
<feature type="transmembrane region" description="Helical" evidence="5">
    <location>
        <begin position="343"/>
        <end position="365"/>
    </location>
</feature>
<dbReference type="PANTHER" id="PTHR23502">
    <property type="entry name" value="MAJOR FACILITATOR SUPERFAMILY"/>
    <property type="match status" value="1"/>
</dbReference>
<dbReference type="GO" id="GO:0016020">
    <property type="term" value="C:membrane"/>
    <property type="evidence" value="ECO:0007669"/>
    <property type="project" value="UniProtKB-SubCell"/>
</dbReference>
<sequence length="521" mass="57453">MSSVTQDVGNNACCDEEKQGADLKVAAADSTDVQPQADLEIDPQLRRLELLKQQYGSTWDGPDDPNDPYNWPSTRKVLTGIIFSMSQLITLMTASIISAALNDISSDLHIGMSSAQMIFSTYFLGIAFGPFVVAAISEIHGRKWIWVAGNTWYILWNAISPVGKSVNVMILSRLMAGFGACAGVTLTGPTMADMYGKRERGKAASIAALLPSLGPALGPIVGGVVTQLIEWPWIFHIMSIVTSVVTLVGIFYIKESYTPALLRRKARGKPVTPREALTKAFWSEFSKRLGLGIWRPVRLLLTRPIIQLIAFVMALSFAIYTLLLGTYATMFMDRYGQTPSISALHYIAIAVAMTFAAQVGGRVMDLVYRRLSDRRSKGQGKPEFRVPYLVSGIVLLPIGLAMYGWAAERRVAWPVVDIGAVMFSLGTVIVPQTLLAYQLDEFVEHGASASAASRVLAYILGFAFPTFAPKLYSTFGYGWGNSMMALIWVVFCFPLPVVLWLWGEKIRRWGRRDEEHRVEGV</sequence>
<dbReference type="PANTHER" id="PTHR23502:SF60">
    <property type="entry name" value="MAJOR FACILITATOR SUPERFAMILY (MFS) PROFILE DOMAIN-CONTAINING PROTEIN-RELATED"/>
    <property type="match status" value="1"/>
</dbReference>
<evidence type="ECO:0000256" key="4">
    <source>
        <dbReference type="ARBA" id="ARBA00023136"/>
    </source>
</evidence>
<dbReference type="AlphaFoldDB" id="A0A0F9XGR0"/>
<feature type="transmembrane region" description="Helical" evidence="5">
    <location>
        <begin position="484"/>
        <end position="502"/>
    </location>
</feature>
<feature type="transmembrane region" description="Helical" evidence="5">
    <location>
        <begin position="204"/>
        <end position="225"/>
    </location>
</feature>
<feature type="transmembrane region" description="Helical" evidence="5">
    <location>
        <begin position="77"/>
        <end position="97"/>
    </location>
</feature>
<protein>
    <submittedName>
        <fullName evidence="7">Major facilitator superfamily transporter</fullName>
    </submittedName>
</protein>
<feature type="transmembrane region" description="Helical" evidence="5">
    <location>
        <begin position="231"/>
        <end position="253"/>
    </location>
</feature>
<accession>A0A0F9XGR0</accession>
<gene>
    <name evidence="7" type="ORF">THAR02_04172</name>
</gene>
<dbReference type="Pfam" id="PF07690">
    <property type="entry name" value="MFS_1"/>
    <property type="match status" value="1"/>
</dbReference>
<feature type="transmembrane region" description="Helical" evidence="5">
    <location>
        <begin position="144"/>
        <end position="162"/>
    </location>
</feature>
<feature type="domain" description="Major facilitator superfamily (MFS) profile" evidence="6">
    <location>
        <begin position="79"/>
        <end position="507"/>
    </location>
</feature>
<dbReference type="InterPro" id="IPR020846">
    <property type="entry name" value="MFS_dom"/>
</dbReference>
<reference evidence="7" key="1">
    <citation type="submission" date="2014-06" db="EMBL/GenBank/DDBJ databases">
        <title>The genome sequence of Trichoderma harzianum T6776.</title>
        <authorList>
            <person name="Baroncelli R."/>
            <person name="Vannacci G."/>
        </authorList>
    </citation>
    <scope>NUCLEOTIDE SEQUENCE [LARGE SCALE GENOMIC DNA]</scope>
    <source>
        <strain evidence="7">T6776</strain>
    </source>
</reference>
<dbReference type="SUPFAM" id="SSF103473">
    <property type="entry name" value="MFS general substrate transporter"/>
    <property type="match status" value="1"/>
</dbReference>
<dbReference type="Gene3D" id="1.20.1250.20">
    <property type="entry name" value="MFS general substrate transporter like domains"/>
    <property type="match status" value="1"/>
</dbReference>
<evidence type="ECO:0000256" key="3">
    <source>
        <dbReference type="ARBA" id="ARBA00022989"/>
    </source>
</evidence>
<evidence type="ECO:0000256" key="5">
    <source>
        <dbReference type="SAM" id="Phobius"/>
    </source>
</evidence>
<feature type="transmembrane region" description="Helical" evidence="5">
    <location>
        <begin position="117"/>
        <end position="137"/>
    </location>
</feature>
<feature type="transmembrane region" description="Helical" evidence="5">
    <location>
        <begin position="386"/>
        <end position="406"/>
    </location>
</feature>